<dbReference type="Gene3D" id="2.60.470.10">
    <property type="entry name" value="Acid-sensing ion channels like domains"/>
    <property type="match status" value="1"/>
</dbReference>
<keyword evidence="6 14" id="KW-1133">Transmembrane helix</keyword>
<dbReference type="PANTHER" id="PTHR11690">
    <property type="entry name" value="AMILORIDE-SENSITIVE SODIUM CHANNEL-RELATED"/>
    <property type="match status" value="1"/>
</dbReference>
<evidence type="ECO:0000313" key="15">
    <source>
        <dbReference type="EnsemblMetazoa" id="MDOA008653-PB"/>
    </source>
</evidence>
<evidence type="ECO:0000256" key="7">
    <source>
        <dbReference type="ARBA" id="ARBA00023053"/>
    </source>
</evidence>
<evidence type="ECO:0000256" key="3">
    <source>
        <dbReference type="ARBA" id="ARBA00022448"/>
    </source>
</evidence>
<dbReference type="eggNOG" id="KOG4294">
    <property type="taxonomic scope" value="Eukaryota"/>
</dbReference>
<name>A0A1I8MUU6_MUSDO</name>
<evidence type="ECO:0000256" key="11">
    <source>
        <dbReference type="ARBA" id="ARBA00023303"/>
    </source>
</evidence>
<sequence>MAHPQEQQPPRKPKRREQLEVYCLGNLKKYLQETTLHGLKYLVDNSLNGWEKLFFLAAFVICCITVIHLISNIYAKWESTPVIIGISPHPTPILKIPLPALTLCNMNQAMYSKVANYTKGSREYAALQYLCHSDIFNDPQTQNLEEFKNNSLELAEFIIAHSQPCSRMLVACQLSSVDVNCSELFREVVTDEGLCCAFNTLHPRFLYKGKSVERSITDNYRTLNDLIHGPDLVPIDWNPETGYPTKLPPKYYPRPTYGTGISLGVSVMLNADVDEYYCSSSSGAGFKVNLGSPVDRPLISEGGVAVPLGSETRFRIDAQLTESSPAIRSINRRRRRCVFLDEQQLVFYRYYTKTHCENECLSAFLIEHCGCIPYYLPVIYDNATFCNISRLFCIEKAKLTQNPAGRCMSRCHTPCVDLTFMPDAFSSPLAMHNYTIQSEILTNLPKEEVQRNIAVIHFYYRESVINAELKNVYIGFTEFLSNTGGILGLFMGFSFISIAEIVYFSLLRPIFKFVVPEKDRNSAVITQVRAAPKHRHQQIIKALKDEEDDDEEEPEQADTYNNSSNNNNNKNYRNALGKQLSSAAAVAASHHHHHPHQQLDSWLHEYLNTCVTTANIAVAAAVLALTFIKVACE</sequence>
<feature type="transmembrane region" description="Helical" evidence="14">
    <location>
        <begin position="486"/>
        <end position="506"/>
    </location>
</feature>
<dbReference type="AlphaFoldDB" id="A0A1I8MUU6"/>
<dbReference type="PRINTS" id="PR01078">
    <property type="entry name" value="AMINACHANNEL"/>
</dbReference>
<dbReference type="InterPro" id="IPR001873">
    <property type="entry name" value="ENaC"/>
</dbReference>
<keyword evidence="5 12" id="KW-0812">Transmembrane</keyword>
<accession>A0A1I8MUU6</accession>
<evidence type="ECO:0008006" key="16">
    <source>
        <dbReference type="Google" id="ProtNLM"/>
    </source>
</evidence>
<dbReference type="PROSITE" id="PS01206">
    <property type="entry name" value="ASC"/>
    <property type="match status" value="1"/>
</dbReference>
<dbReference type="Gene3D" id="1.10.287.770">
    <property type="entry name" value="YojJ-like"/>
    <property type="match status" value="1"/>
</dbReference>
<keyword evidence="7" id="KW-0915">Sodium</keyword>
<keyword evidence="11 12" id="KW-0407">Ion channel</keyword>
<evidence type="ECO:0000256" key="12">
    <source>
        <dbReference type="RuleBase" id="RU000679"/>
    </source>
</evidence>
<feature type="transmembrane region" description="Helical" evidence="14">
    <location>
        <begin position="606"/>
        <end position="628"/>
    </location>
</feature>
<dbReference type="InterPro" id="IPR020903">
    <property type="entry name" value="ENaC_CS"/>
</dbReference>
<feature type="compositionally biased region" description="Acidic residues" evidence="13">
    <location>
        <begin position="545"/>
        <end position="556"/>
    </location>
</feature>
<dbReference type="PANTHER" id="PTHR11690:SF243">
    <property type="entry name" value="PICKPOCKET 12-RELATED"/>
    <property type="match status" value="1"/>
</dbReference>
<protein>
    <recommendedName>
        <fullName evidence="16">Pickpocket protein 28</fullName>
    </recommendedName>
</protein>
<organism evidence="15">
    <name type="scientific">Musca domestica</name>
    <name type="common">House fly</name>
    <dbReference type="NCBI Taxonomy" id="7370"/>
    <lineage>
        <taxon>Eukaryota</taxon>
        <taxon>Metazoa</taxon>
        <taxon>Ecdysozoa</taxon>
        <taxon>Arthropoda</taxon>
        <taxon>Hexapoda</taxon>
        <taxon>Insecta</taxon>
        <taxon>Pterygota</taxon>
        <taxon>Neoptera</taxon>
        <taxon>Endopterygota</taxon>
        <taxon>Diptera</taxon>
        <taxon>Brachycera</taxon>
        <taxon>Muscomorpha</taxon>
        <taxon>Muscoidea</taxon>
        <taxon>Muscidae</taxon>
        <taxon>Musca</taxon>
    </lineage>
</organism>
<keyword evidence="3 12" id="KW-0813">Transport</keyword>
<evidence type="ECO:0000256" key="9">
    <source>
        <dbReference type="ARBA" id="ARBA00023136"/>
    </source>
</evidence>
<dbReference type="VEuPathDB" id="VectorBase:MDOMA2_018061"/>
<feature type="compositionally biased region" description="Low complexity" evidence="13">
    <location>
        <begin position="560"/>
        <end position="573"/>
    </location>
</feature>
<evidence type="ECO:0000256" key="6">
    <source>
        <dbReference type="ARBA" id="ARBA00022989"/>
    </source>
</evidence>
<reference evidence="15" key="1">
    <citation type="submission" date="2020-05" db="UniProtKB">
        <authorList>
            <consortium name="EnsemblMetazoa"/>
        </authorList>
    </citation>
    <scope>IDENTIFICATION</scope>
    <source>
        <strain evidence="15">Aabys</strain>
    </source>
</reference>
<keyword evidence="8 12" id="KW-0406">Ion transport</keyword>
<dbReference type="Pfam" id="PF00858">
    <property type="entry name" value="ASC"/>
    <property type="match status" value="1"/>
</dbReference>
<evidence type="ECO:0000256" key="5">
    <source>
        <dbReference type="ARBA" id="ARBA00022692"/>
    </source>
</evidence>
<comment type="similarity">
    <text evidence="2 12">Belongs to the amiloride-sensitive sodium channel (TC 1.A.6) family.</text>
</comment>
<evidence type="ECO:0000256" key="2">
    <source>
        <dbReference type="ARBA" id="ARBA00007193"/>
    </source>
</evidence>
<keyword evidence="9 14" id="KW-0472">Membrane</keyword>
<keyword evidence="10 12" id="KW-0739">Sodium transport</keyword>
<evidence type="ECO:0000256" key="1">
    <source>
        <dbReference type="ARBA" id="ARBA00004141"/>
    </source>
</evidence>
<dbReference type="GO" id="GO:0005886">
    <property type="term" value="C:plasma membrane"/>
    <property type="evidence" value="ECO:0007669"/>
    <property type="project" value="TreeGrafter"/>
</dbReference>
<evidence type="ECO:0000256" key="14">
    <source>
        <dbReference type="SAM" id="Phobius"/>
    </source>
</evidence>
<feature type="transmembrane region" description="Helical" evidence="14">
    <location>
        <begin position="53"/>
        <end position="75"/>
    </location>
</feature>
<feature type="region of interest" description="Disordered" evidence="13">
    <location>
        <begin position="543"/>
        <end position="573"/>
    </location>
</feature>
<comment type="subcellular location">
    <subcellularLocation>
        <location evidence="1">Membrane</location>
        <topology evidence="1">Multi-pass membrane protein</topology>
    </subcellularLocation>
</comment>
<dbReference type="GO" id="GO:0015280">
    <property type="term" value="F:ligand-gated sodium channel activity"/>
    <property type="evidence" value="ECO:0007669"/>
    <property type="project" value="TreeGrafter"/>
</dbReference>
<evidence type="ECO:0000256" key="8">
    <source>
        <dbReference type="ARBA" id="ARBA00023065"/>
    </source>
</evidence>
<keyword evidence="4 12" id="KW-0894">Sodium channel</keyword>
<evidence type="ECO:0000256" key="4">
    <source>
        <dbReference type="ARBA" id="ARBA00022461"/>
    </source>
</evidence>
<dbReference type="EnsemblMetazoa" id="MDOA008653-RB">
    <property type="protein sequence ID" value="MDOA008653-PB"/>
    <property type="gene ID" value="MDOA008653"/>
</dbReference>
<evidence type="ECO:0000256" key="10">
    <source>
        <dbReference type="ARBA" id="ARBA00023201"/>
    </source>
</evidence>
<evidence type="ECO:0000256" key="13">
    <source>
        <dbReference type="SAM" id="MobiDB-lite"/>
    </source>
</evidence>
<proteinExistence type="inferred from homology"/>
<dbReference type="VEuPathDB" id="VectorBase:MDOA008653"/>